<dbReference type="NCBIfam" id="NF033550">
    <property type="entry name" value="transpos_ISL3"/>
    <property type="match status" value="1"/>
</dbReference>
<feature type="domain" description="Transposase IS204/IS1001/IS1096/IS1165 DDE" evidence="1">
    <location>
        <begin position="6"/>
        <end position="262"/>
    </location>
</feature>
<gene>
    <name evidence="2" type="ORF">CVA01_19950</name>
</gene>
<dbReference type="PANTHER" id="PTHR33498">
    <property type="entry name" value="TRANSPOSASE FOR INSERTION SEQUENCE ELEMENT IS1557"/>
    <property type="match status" value="1"/>
</dbReference>
<name>A0A4Y4C0V4_9CORY</name>
<dbReference type="InterPro" id="IPR047951">
    <property type="entry name" value="Transpos_ISL3"/>
</dbReference>
<comment type="caution">
    <text evidence="2">The sequence shown here is derived from an EMBL/GenBank/DDBJ whole genome shotgun (WGS) entry which is preliminary data.</text>
</comment>
<evidence type="ECO:0000259" key="1">
    <source>
        <dbReference type="Pfam" id="PF01610"/>
    </source>
</evidence>
<proteinExistence type="predicted"/>
<dbReference type="PANTHER" id="PTHR33498:SF1">
    <property type="entry name" value="TRANSPOSASE FOR INSERTION SEQUENCE ELEMENT IS1557"/>
    <property type="match status" value="1"/>
</dbReference>
<organism evidence="2 3">
    <name type="scientific">Corynebacterium variabile</name>
    <dbReference type="NCBI Taxonomy" id="1727"/>
    <lineage>
        <taxon>Bacteria</taxon>
        <taxon>Bacillati</taxon>
        <taxon>Actinomycetota</taxon>
        <taxon>Actinomycetes</taxon>
        <taxon>Mycobacteriales</taxon>
        <taxon>Corynebacteriaceae</taxon>
        <taxon>Corynebacterium</taxon>
    </lineage>
</organism>
<reference evidence="2 3" key="1">
    <citation type="submission" date="2019-06" db="EMBL/GenBank/DDBJ databases">
        <title>Whole genome shotgun sequence of Corynebacterium variabile NBRC 15286.</title>
        <authorList>
            <person name="Hosoyama A."/>
            <person name="Uohara A."/>
            <person name="Ohji S."/>
            <person name="Ichikawa N."/>
        </authorList>
    </citation>
    <scope>NUCLEOTIDE SEQUENCE [LARGE SCALE GENOMIC DNA]</scope>
    <source>
        <strain evidence="2 3">NBRC 15286</strain>
    </source>
</reference>
<dbReference type="InterPro" id="IPR002560">
    <property type="entry name" value="Transposase_DDE"/>
</dbReference>
<accession>A0A4Y4C0V4</accession>
<dbReference type="EMBL" id="BJNT01000015">
    <property type="protein sequence ID" value="GEC86681.1"/>
    <property type="molecule type" value="Genomic_DNA"/>
</dbReference>
<evidence type="ECO:0000313" key="3">
    <source>
        <dbReference type="Proteomes" id="UP000319986"/>
    </source>
</evidence>
<dbReference type="Pfam" id="PF01610">
    <property type="entry name" value="DDE_Tnp_ISL3"/>
    <property type="match status" value="1"/>
</dbReference>
<evidence type="ECO:0000313" key="2">
    <source>
        <dbReference type="EMBL" id="GEC86681.1"/>
    </source>
</evidence>
<sequence length="277" mass="30800">MSGSWGVDEHKWKHVRGDGTPGFVTVIVDLTPQVDGTGPARLLDMVPGRSTDAFGDWLADRPQRFRDTVKTVTMDGYSGYAKGASEQVSKARQVMDPFHVVDLAAGKLDLCRQRVQNDTLGHRGRAGDPLYGVRRAMLTRRSLVTPKRTERLDEVLTAQEHVAVQVTWDFYQEIIAAYNESVARDGKKRMFKLIKRIRAGVPKGLTELATLGRTLWRKRAAILAYFDTGASNGPVEARLNGRLEHLRGIALGFRNLEHYILRSLIHSGGLRGAVDAL</sequence>
<dbReference type="AlphaFoldDB" id="A0A4Y4C0V4"/>
<protein>
    <recommendedName>
        <fullName evidence="1">Transposase IS204/IS1001/IS1096/IS1165 DDE domain-containing protein</fullName>
    </recommendedName>
</protein>
<dbReference type="Proteomes" id="UP000319986">
    <property type="component" value="Unassembled WGS sequence"/>
</dbReference>